<feature type="compositionally biased region" description="Polar residues" evidence="6">
    <location>
        <begin position="1369"/>
        <end position="1381"/>
    </location>
</feature>
<comment type="similarity">
    <text evidence="4 5">Belongs to the peptidase S8 family.</text>
</comment>
<feature type="domain" description="Peptidase S8/S53" evidence="8">
    <location>
        <begin position="947"/>
        <end position="1241"/>
    </location>
</feature>
<dbReference type="InterPro" id="IPR036852">
    <property type="entry name" value="Peptidase_S8/S53_dom_sf"/>
</dbReference>
<evidence type="ECO:0000256" key="3">
    <source>
        <dbReference type="ARBA" id="ARBA00022825"/>
    </source>
</evidence>
<dbReference type="Pfam" id="PF00082">
    <property type="entry name" value="Peptidase_S8"/>
    <property type="match status" value="1"/>
</dbReference>
<dbReference type="SUPFAM" id="SSF52743">
    <property type="entry name" value="Subtilisin-like"/>
    <property type="match status" value="1"/>
</dbReference>
<dbReference type="PRINTS" id="PR00723">
    <property type="entry name" value="SUBTILISIN"/>
</dbReference>
<feature type="region of interest" description="Disordered" evidence="6">
    <location>
        <begin position="1427"/>
        <end position="1466"/>
    </location>
</feature>
<dbReference type="InterPro" id="IPR023828">
    <property type="entry name" value="Peptidase_S8_Ser-AS"/>
</dbReference>
<dbReference type="PROSITE" id="PS51892">
    <property type="entry name" value="SUBTILASE"/>
    <property type="match status" value="1"/>
</dbReference>
<evidence type="ECO:0000256" key="5">
    <source>
        <dbReference type="RuleBase" id="RU003355"/>
    </source>
</evidence>
<dbReference type="PROSITE" id="PS00138">
    <property type="entry name" value="SUBTILASE_SER"/>
    <property type="match status" value="1"/>
</dbReference>
<dbReference type="InterPro" id="IPR015500">
    <property type="entry name" value="Peptidase_S8_subtilisin-rel"/>
</dbReference>
<feature type="signal peptide" evidence="7">
    <location>
        <begin position="1"/>
        <end position="16"/>
    </location>
</feature>
<evidence type="ECO:0000259" key="8">
    <source>
        <dbReference type="Pfam" id="PF00082"/>
    </source>
</evidence>
<gene>
    <name evidence="9" type="ORF">DHEL01_v202472</name>
</gene>
<dbReference type="STRING" id="158607.A0A2P5I9H2"/>
<dbReference type="InParanoid" id="A0A2P5I9H2"/>
<evidence type="ECO:0000256" key="7">
    <source>
        <dbReference type="SAM" id="SignalP"/>
    </source>
</evidence>
<accession>A0A2P5I9H2</accession>
<evidence type="ECO:0000256" key="2">
    <source>
        <dbReference type="ARBA" id="ARBA00022801"/>
    </source>
</evidence>
<organism evidence="9 10">
    <name type="scientific">Diaporthe helianthi</name>
    <dbReference type="NCBI Taxonomy" id="158607"/>
    <lineage>
        <taxon>Eukaryota</taxon>
        <taxon>Fungi</taxon>
        <taxon>Dikarya</taxon>
        <taxon>Ascomycota</taxon>
        <taxon>Pezizomycotina</taxon>
        <taxon>Sordariomycetes</taxon>
        <taxon>Sordariomycetidae</taxon>
        <taxon>Diaporthales</taxon>
        <taxon>Diaporthaceae</taxon>
        <taxon>Diaporthe</taxon>
    </lineage>
</organism>
<feature type="compositionally biased region" description="Low complexity" evidence="6">
    <location>
        <begin position="432"/>
        <end position="457"/>
    </location>
</feature>
<keyword evidence="3 4" id="KW-0720">Serine protease</keyword>
<dbReference type="GO" id="GO:0004252">
    <property type="term" value="F:serine-type endopeptidase activity"/>
    <property type="evidence" value="ECO:0007669"/>
    <property type="project" value="UniProtKB-UniRule"/>
</dbReference>
<dbReference type="CDD" id="cd00306">
    <property type="entry name" value="Peptidases_S8_S53"/>
    <property type="match status" value="1"/>
</dbReference>
<dbReference type="Gene3D" id="3.40.50.200">
    <property type="entry name" value="Peptidase S8/S53 domain"/>
    <property type="match status" value="1"/>
</dbReference>
<feature type="active site" description="Charge relay system" evidence="4">
    <location>
        <position position="956"/>
    </location>
</feature>
<evidence type="ECO:0000256" key="1">
    <source>
        <dbReference type="ARBA" id="ARBA00022670"/>
    </source>
</evidence>
<dbReference type="EMBL" id="MAVT02000135">
    <property type="protein sequence ID" value="POS79147.1"/>
    <property type="molecule type" value="Genomic_DNA"/>
</dbReference>
<feature type="compositionally biased region" description="Polar residues" evidence="6">
    <location>
        <begin position="192"/>
        <end position="206"/>
    </location>
</feature>
<evidence type="ECO:0000256" key="6">
    <source>
        <dbReference type="SAM" id="MobiDB-lite"/>
    </source>
</evidence>
<feature type="active site" description="Charge relay system" evidence="4">
    <location>
        <position position="1016"/>
    </location>
</feature>
<dbReference type="InterPro" id="IPR023827">
    <property type="entry name" value="Peptidase_S8_Asp-AS"/>
</dbReference>
<feature type="region of interest" description="Disordered" evidence="6">
    <location>
        <begin position="180"/>
        <end position="263"/>
    </location>
</feature>
<feature type="compositionally biased region" description="Low complexity" evidence="6">
    <location>
        <begin position="247"/>
        <end position="263"/>
    </location>
</feature>
<dbReference type="InterPro" id="IPR000209">
    <property type="entry name" value="Peptidase_S8/S53_dom"/>
</dbReference>
<feature type="region of interest" description="Disordered" evidence="6">
    <location>
        <begin position="1369"/>
        <end position="1413"/>
    </location>
</feature>
<feature type="chain" id="PRO_5015119314" description="Peptidase S8/S53 domain-containing protein" evidence="7">
    <location>
        <begin position="17"/>
        <end position="1559"/>
    </location>
</feature>
<feature type="compositionally biased region" description="Low complexity" evidence="6">
    <location>
        <begin position="1382"/>
        <end position="1413"/>
    </location>
</feature>
<comment type="caution">
    <text evidence="9">The sequence shown here is derived from an EMBL/GenBank/DDBJ whole genome shotgun (WGS) entry which is preliminary data.</text>
</comment>
<feature type="active site" description="Charge relay system" evidence="4">
    <location>
        <position position="1223"/>
    </location>
</feature>
<evidence type="ECO:0000313" key="9">
    <source>
        <dbReference type="EMBL" id="POS79147.1"/>
    </source>
</evidence>
<evidence type="ECO:0000313" key="10">
    <source>
        <dbReference type="Proteomes" id="UP000094444"/>
    </source>
</evidence>
<name>A0A2P5I9H2_DIAHE</name>
<reference evidence="9" key="1">
    <citation type="submission" date="2017-09" db="EMBL/GenBank/DDBJ databases">
        <title>Polyketide synthases of a Diaporthe helianthi virulent isolate.</title>
        <authorList>
            <person name="Baroncelli R."/>
        </authorList>
    </citation>
    <scope>NUCLEOTIDE SEQUENCE [LARGE SCALE GENOMIC DNA]</scope>
    <source>
        <strain evidence="9">7/96</strain>
    </source>
</reference>
<keyword evidence="2 4" id="KW-0378">Hydrolase</keyword>
<dbReference type="Proteomes" id="UP000094444">
    <property type="component" value="Unassembled WGS sequence"/>
</dbReference>
<feature type="compositionally biased region" description="Low complexity" evidence="6">
    <location>
        <begin position="1427"/>
        <end position="1455"/>
    </location>
</feature>
<proteinExistence type="inferred from homology"/>
<protein>
    <recommendedName>
        <fullName evidence="8">Peptidase S8/S53 domain-containing protein</fullName>
    </recommendedName>
</protein>
<feature type="region of interest" description="Disordered" evidence="6">
    <location>
        <begin position="329"/>
        <end position="457"/>
    </location>
</feature>
<feature type="compositionally biased region" description="Polar residues" evidence="6">
    <location>
        <begin position="878"/>
        <end position="888"/>
    </location>
</feature>
<sequence length="1559" mass="168073">MLLLMWFLVALGPVLGIATAGYDTSCFTYATTASTTMTVPPVTLSTTVTVPPTTIIETSPVATVTLSGRDLPANPDSVTASPSLPSSAGEDLNVTLDAWLVQTLVRCGDSTSTLYKTMFWSTASEPPMTGSINSYTLASTSSGLSSWPYESVMPSPYSPGTEVSFTSYSESSITSAIESYTTASPPPYNASPGYSPSTYDKSSFSGSTPMTASSSAESTPAISSYTTSNFSPPSYTPSPGSIPSTETTMSTYPTPSLPSYTTSMPPTYVTPSLSSYTTPSLQKLKHKPFGNHFKPSIRDLVNHGNDHIYVGLYIYFEQYLGDALGFSAHKQSSRDGSSLPQSSSSATEPPSSTGSPSSVPTGSTSPSGTSTSETPVPSMPSASTPWVSSSSLTETTTPSGMTTTTEDATDLPLPSTVDPTPSRPADEPSSEPEPSLTPTFSSSLSTTSTLSSVPFTPTPSANVTGRIIIPHHKFKVGEADYFLPLCSDPAQVLWFTTGDNDQRELHNFTLTCRGITCDSGEFFPFPTEILSGNCQDTTMCGGLSFCFWRRFEWEIDPGTDTVTCDNVKSSRLQSRGPCLDNDVCSNITKIADKLAGLRNAADAASSAAEQGLAVVGCAAQQAFEQTAAYYFGMVQKEWGIIAGKIEMIKMILTTIFGLNKQVTTPVQLWIDENDEAFQELACYVDDSGSRIWRAMEKHSSLHLGLNALNSMNNIINRNLIVQLFELVFTNMIKDIYDQYSAYITSSGHIVQGWTQAWRLCTTKWDSLSLENTEEKPDEDDEDEWLPRYEIFTKPDASVSSLRSMERVLANQGWEAAHDGHVIKGYVVDLNIMQAMLPYTMPFVDRTQRFVWRGPKSDSKSTESGFQAELNLRPLDTGKFTSRNASRNKSAPAESEPLAQDFEPSQWPEPTGSQRTRKPREDHFKSLSQQKGQEPGSFDYYTYAEPQGEGSWIFVVDSGFDTTHPYLAATDYREVKTYVVPNEFGVPKLTPEHIEQGWEPAPDIIDDDNPDLKGQGHGTSVACAAGGLGEAGVAPRANLYLFKYTGYLRNTKTGEVVGTDTTDAGLVKVLNTVAAIVASDDIPLGRVVVSLGAVWKLEDHEYFNEVFKWFLEEMDEAGVVVVLAAGNRGYNMNTGKPDYYQSESTPQCLVTDNSPSINVGATYHDGSLAEFTTPQGTPGPDSNPDDPSISIWAQGVDVWTCGRMGGDTPGDPADPPMEYRTGTSYSTPIVAGLAAYMLSYPWPENQNPFAATLEGGGSVGRRMKTMLADTYAYQRLPRDKLVAQALEQIQKRGKEEFPWEVPARVNVAYNMAYGHQKCKKVEGFPNLKRDADSCPVPGSGGADGEATGSIFYTGNPIYMPTDWTGFSTATGSIVSPTQPTADPSTFMTSTTPSSDTTSSSIGLPSSSLSSSTTTSKSLSTVSWTLTLNPSTSSDSSTSSTSESTTSSSSTSSSSTPTPTPTAAPAAHCRQYPDPMYHLFKITDISGDWAIGDEGAAIREHASGCLDLQRWVWWQPDSAGLAGMDVWVLPADNQDIKDSECLALAMKQAGGPDDSFCLVDP</sequence>
<dbReference type="GO" id="GO:0006508">
    <property type="term" value="P:proteolysis"/>
    <property type="evidence" value="ECO:0007669"/>
    <property type="project" value="UniProtKB-KW"/>
</dbReference>
<keyword evidence="7" id="KW-0732">Signal</keyword>
<keyword evidence="10" id="KW-1185">Reference proteome</keyword>
<evidence type="ECO:0000256" key="4">
    <source>
        <dbReference type="PROSITE-ProRule" id="PRU01240"/>
    </source>
</evidence>
<feature type="compositionally biased region" description="Polar residues" evidence="6">
    <location>
        <begin position="225"/>
        <end position="246"/>
    </location>
</feature>
<feature type="compositionally biased region" description="Low complexity" evidence="6">
    <location>
        <begin position="207"/>
        <end position="224"/>
    </location>
</feature>
<feature type="region of interest" description="Disordered" evidence="6">
    <location>
        <begin position="853"/>
        <end position="941"/>
    </location>
</feature>
<keyword evidence="1 4" id="KW-0645">Protease</keyword>
<dbReference type="PROSITE" id="PS00136">
    <property type="entry name" value="SUBTILASE_ASP"/>
    <property type="match status" value="1"/>
</dbReference>
<feature type="compositionally biased region" description="Low complexity" evidence="6">
    <location>
        <begin position="342"/>
        <end position="405"/>
    </location>
</feature>
<dbReference type="OrthoDB" id="1896086at2759"/>